<sequence>MQRGNHTRSKVLHSHTRQSVKSLDEKLRVSEARVQALEAEVRTLRTQVNTLRRRPVLTDRPPGHLAPVFEAETRQHPSNSTLPTFEFETRQQSQRLSESSTFVFKLESPQNDRPNSNKHDWRSPELRRLLKLAPKTDQDWCQRREDIQLSRPEAVIWTFLEFINYTQSKRHFAPSNVTIQFQPSLGEAVLANYRAFVRNLRQDSIRATQISHFGILLFICLCRVARESGESVDKVDALMNDFLPEKKHTTKPERQSSHLRHLRTAVLWPIRQANLMRTKLKHRADEFFLLYGPSIGTYRALYEAKDSEEFAHVVSLPLPSTKDEVHADVSLSVAFMVKLIVGNTFKLNVICKALKTDLSQEQFDASVWAVWTRLSCISYPPAKRRKILEAEATPDNDSRDAALENVLLQLRSGLHYLGAPSQESVYAQTVQVDGRGHHMHQTHRESSSSVPLENGSKLTPVLPSMNGASKSFSPRVNLPRPEVVDHTSLNGTTTPPTSSHSRFAGYTDGTEGIIRSQAHFHRTPDSAARFESRPQHVLGRVVENPELWVLNGDRDIAGHQVAQTLLQLRCPQALEPVSLVPTELPLGSFSHSRGNSPKPFLSNSGGSGGCMTGSLESPEPCNFDTSGLSPLNMSDIFDYPSD</sequence>
<feature type="region of interest" description="Disordered" evidence="1">
    <location>
        <begin position="1"/>
        <end position="24"/>
    </location>
</feature>
<dbReference type="STRING" id="708197.A0A166MD58"/>
<organism evidence="2 3">
    <name type="scientific">Colletotrichum tofieldiae</name>
    <dbReference type="NCBI Taxonomy" id="708197"/>
    <lineage>
        <taxon>Eukaryota</taxon>
        <taxon>Fungi</taxon>
        <taxon>Dikarya</taxon>
        <taxon>Ascomycota</taxon>
        <taxon>Pezizomycotina</taxon>
        <taxon>Sordariomycetes</taxon>
        <taxon>Hypocreomycetidae</taxon>
        <taxon>Glomerellales</taxon>
        <taxon>Glomerellaceae</taxon>
        <taxon>Colletotrichum</taxon>
        <taxon>Colletotrichum spaethianum species complex</taxon>
    </lineage>
</organism>
<feature type="compositionally biased region" description="Polar residues" evidence="1">
    <location>
        <begin position="487"/>
        <end position="501"/>
    </location>
</feature>
<comment type="caution">
    <text evidence="2">The sequence shown here is derived from an EMBL/GenBank/DDBJ whole genome shotgun (WGS) entry which is preliminary data.</text>
</comment>
<feature type="compositionally biased region" description="Basic residues" evidence="1">
    <location>
        <begin position="1"/>
        <end position="18"/>
    </location>
</feature>
<dbReference type="AlphaFoldDB" id="A0A166MD58"/>
<dbReference type="Proteomes" id="UP000076552">
    <property type="component" value="Unassembled WGS sequence"/>
</dbReference>
<evidence type="ECO:0000256" key="1">
    <source>
        <dbReference type="SAM" id="MobiDB-lite"/>
    </source>
</evidence>
<feature type="compositionally biased region" description="Polar residues" evidence="1">
    <location>
        <begin position="623"/>
        <end position="632"/>
    </location>
</feature>
<name>A0A166MD58_9PEZI</name>
<feature type="region of interest" description="Disordered" evidence="1">
    <location>
        <begin position="435"/>
        <end position="507"/>
    </location>
</feature>
<feature type="region of interest" description="Disordered" evidence="1">
    <location>
        <begin position="589"/>
        <end position="642"/>
    </location>
</feature>
<reference evidence="2 3" key="1">
    <citation type="submission" date="2015-06" db="EMBL/GenBank/DDBJ databases">
        <title>Survival trade-offs in plant roots during colonization by closely related pathogenic and mutualistic fungi.</title>
        <authorList>
            <person name="Hacquard S."/>
            <person name="Kracher B."/>
            <person name="Hiruma K."/>
            <person name="Weinman A."/>
            <person name="Muench P."/>
            <person name="Garrido Oter R."/>
            <person name="Ver Loren van Themaat E."/>
            <person name="Dallerey J.-F."/>
            <person name="Damm U."/>
            <person name="Henrissat B."/>
            <person name="Lespinet O."/>
            <person name="Thon M."/>
            <person name="Kemen E."/>
            <person name="McHardy A.C."/>
            <person name="Schulze-Lefert P."/>
            <person name="O'Connell R.J."/>
        </authorList>
    </citation>
    <scope>NUCLEOTIDE SEQUENCE [LARGE SCALE GENOMIC DNA]</scope>
    <source>
        <strain evidence="2 3">0861</strain>
    </source>
</reference>
<feature type="region of interest" description="Disordered" evidence="1">
    <location>
        <begin position="56"/>
        <end position="83"/>
    </location>
</feature>
<accession>A0A166MD58</accession>
<proteinExistence type="predicted"/>
<evidence type="ECO:0000313" key="3">
    <source>
        <dbReference type="Proteomes" id="UP000076552"/>
    </source>
</evidence>
<dbReference type="EMBL" id="LFIV01000274">
    <property type="protein sequence ID" value="KZL64537.1"/>
    <property type="molecule type" value="Genomic_DNA"/>
</dbReference>
<keyword evidence="3" id="KW-1185">Reference proteome</keyword>
<evidence type="ECO:0000313" key="2">
    <source>
        <dbReference type="EMBL" id="KZL64537.1"/>
    </source>
</evidence>
<gene>
    <name evidence="2" type="ORF">CT0861_05063</name>
</gene>
<protein>
    <submittedName>
        <fullName evidence="2">Uncharacterized protein</fullName>
    </submittedName>
</protein>